<accession>A0A0H5Q276</accession>
<reference evidence="1" key="1">
    <citation type="submission" date="2015-06" db="EMBL/GenBank/DDBJ databases">
        <authorList>
            <person name="Joergensen T."/>
        </authorList>
    </citation>
    <scope>NUCLEOTIDE SEQUENCE</scope>
    <source>
        <plasmid evidence="1">pRGRH0652</plasmid>
    </source>
</reference>
<organism evidence="1">
    <name type="scientific">uncultured prokaryote</name>
    <dbReference type="NCBI Taxonomy" id="198431"/>
    <lineage>
        <taxon>unclassified sequences</taxon>
        <taxon>environmental samples</taxon>
    </lineage>
</organism>
<protein>
    <recommendedName>
        <fullName evidence="2">Single-stranded DNA-binding protein</fullName>
    </recommendedName>
</protein>
<name>A0A0H5Q276_9ZZZZ</name>
<proteinExistence type="predicted"/>
<geneLocation type="plasmid" evidence="1">
    <name>pRGRH0652</name>
</geneLocation>
<evidence type="ECO:0000313" key="1">
    <source>
        <dbReference type="EMBL" id="CRY95519.1"/>
    </source>
</evidence>
<reference evidence="1" key="2">
    <citation type="submission" date="2015-07" db="EMBL/GenBank/DDBJ databases">
        <title>Plasmids, circular viruses and viroids from rat gut.</title>
        <authorList>
            <person name="Jorgensen T.J."/>
            <person name="Hansen M.A."/>
            <person name="Xu Z."/>
            <person name="Tabak M.A."/>
            <person name="Sorensen S.J."/>
            <person name="Hansen L.H."/>
        </authorList>
    </citation>
    <scope>NUCLEOTIDE SEQUENCE</scope>
    <source>
        <plasmid evidence="1">pRGRH0652</plasmid>
    </source>
</reference>
<sequence length="98" mass="10841">MAMLTLNGILHNCYEQAESKDRETGEVRPAHIKAQILCENTTPTGEKRFEMVTLKVHHDSYRKLVGQHVRVPVGAFVSGGSVQYYALKNEQTAAQAAA</sequence>
<dbReference type="AlphaFoldDB" id="A0A0H5Q276"/>
<evidence type="ECO:0008006" key="2">
    <source>
        <dbReference type="Google" id="ProtNLM"/>
    </source>
</evidence>
<keyword evidence="1" id="KW-0614">Plasmid</keyword>
<dbReference type="EMBL" id="LN853277">
    <property type="protein sequence ID" value="CRY95519.1"/>
    <property type="molecule type" value="Genomic_DNA"/>
</dbReference>